<feature type="signal peptide" evidence="2">
    <location>
        <begin position="1"/>
        <end position="18"/>
    </location>
</feature>
<organism evidence="3 4">
    <name type="scientific">Lacimonas salitolerans</name>
    <dbReference type="NCBI Taxonomy" id="1323750"/>
    <lineage>
        <taxon>Bacteria</taxon>
        <taxon>Pseudomonadati</taxon>
        <taxon>Pseudomonadota</taxon>
        <taxon>Alphaproteobacteria</taxon>
        <taxon>Rhodobacterales</taxon>
        <taxon>Paracoccaceae</taxon>
        <taxon>Lacimonas</taxon>
    </lineage>
</organism>
<feature type="region of interest" description="Disordered" evidence="1">
    <location>
        <begin position="195"/>
        <end position="232"/>
    </location>
</feature>
<feature type="compositionally biased region" description="Low complexity" evidence="1">
    <location>
        <begin position="206"/>
        <end position="215"/>
    </location>
</feature>
<comment type="caution">
    <text evidence="3">The sequence shown here is derived from an EMBL/GenBank/DDBJ whole genome shotgun (WGS) entry which is preliminary data.</text>
</comment>
<dbReference type="PROSITE" id="PS51257">
    <property type="entry name" value="PROKAR_LIPOPROTEIN"/>
    <property type="match status" value="1"/>
</dbReference>
<evidence type="ECO:0000256" key="1">
    <source>
        <dbReference type="SAM" id="MobiDB-lite"/>
    </source>
</evidence>
<sequence length="232" mass="23873">MRVPARIAACLCAVFALAACLDTTGGQTAGEGGRAVPVARQVTMGDGAVIVVPPAGYCIDDSSITSRASGEFALIASCESLTGRLSTVSVEPAVITVTVSNPREGREQPQADLLSGAVPQGVALIATNGEGLSIVQVEGDDGALPGARGDRKHWRGAMVINDRLVGLALYGAPGSTVSGPEGERLLEALAKEIRDHSPLMQRRTAQDAAPTPDMPDAARRQPSRGLLGLLFP</sequence>
<keyword evidence="2" id="KW-0732">Signal</keyword>
<proteinExistence type="predicted"/>
<keyword evidence="4" id="KW-1185">Reference proteome</keyword>
<dbReference type="Proteomes" id="UP001597186">
    <property type="component" value="Unassembled WGS sequence"/>
</dbReference>
<protein>
    <recommendedName>
        <fullName evidence="5">Dihydroxy-acid dehydratase</fullName>
    </recommendedName>
</protein>
<evidence type="ECO:0008006" key="5">
    <source>
        <dbReference type="Google" id="ProtNLM"/>
    </source>
</evidence>
<evidence type="ECO:0000313" key="4">
    <source>
        <dbReference type="Proteomes" id="UP001597186"/>
    </source>
</evidence>
<evidence type="ECO:0000256" key="2">
    <source>
        <dbReference type="SAM" id="SignalP"/>
    </source>
</evidence>
<reference evidence="4" key="1">
    <citation type="journal article" date="2019" name="Int. J. Syst. Evol. Microbiol.">
        <title>The Global Catalogue of Microorganisms (GCM) 10K type strain sequencing project: providing services to taxonomists for standard genome sequencing and annotation.</title>
        <authorList>
            <consortium name="The Broad Institute Genomics Platform"/>
            <consortium name="The Broad Institute Genome Sequencing Center for Infectious Disease"/>
            <person name="Wu L."/>
            <person name="Ma J."/>
        </authorList>
    </citation>
    <scope>NUCLEOTIDE SEQUENCE [LARGE SCALE GENOMIC DNA]</scope>
    <source>
        <strain evidence="4">CGMCC 1.12477</strain>
    </source>
</reference>
<feature type="chain" id="PRO_5046675978" description="Dihydroxy-acid dehydratase" evidence="2">
    <location>
        <begin position="19"/>
        <end position="232"/>
    </location>
</feature>
<gene>
    <name evidence="3" type="ORF">ACFTOW_15845</name>
</gene>
<dbReference type="RefSeq" id="WP_379917447.1">
    <property type="nucleotide sequence ID" value="NZ_JBHUDD010000146.1"/>
</dbReference>
<evidence type="ECO:0000313" key="3">
    <source>
        <dbReference type="EMBL" id="MFD1510857.1"/>
    </source>
</evidence>
<dbReference type="EMBL" id="JBHUDD010000146">
    <property type="protein sequence ID" value="MFD1510857.1"/>
    <property type="molecule type" value="Genomic_DNA"/>
</dbReference>
<accession>A0ABW4EK56</accession>
<name>A0ABW4EK56_9RHOB</name>